<organism evidence="1 2">
    <name type="scientific">Carpinus fangiana</name>
    <dbReference type="NCBI Taxonomy" id="176857"/>
    <lineage>
        <taxon>Eukaryota</taxon>
        <taxon>Viridiplantae</taxon>
        <taxon>Streptophyta</taxon>
        <taxon>Embryophyta</taxon>
        <taxon>Tracheophyta</taxon>
        <taxon>Spermatophyta</taxon>
        <taxon>Magnoliopsida</taxon>
        <taxon>eudicotyledons</taxon>
        <taxon>Gunneridae</taxon>
        <taxon>Pentapetalae</taxon>
        <taxon>rosids</taxon>
        <taxon>fabids</taxon>
        <taxon>Fagales</taxon>
        <taxon>Betulaceae</taxon>
        <taxon>Carpinus</taxon>
    </lineage>
</organism>
<evidence type="ECO:0000313" key="2">
    <source>
        <dbReference type="Proteomes" id="UP000327013"/>
    </source>
</evidence>
<keyword evidence="2" id="KW-1185">Reference proteome</keyword>
<name>A0A660KQW8_9ROSI</name>
<dbReference type="Proteomes" id="UP000327013">
    <property type="component" value="Chromosome 4"/>
</dbReference>
<sequence length="150" mass="16095">MIPGGKLWKALFSGGCRAVPVRMEQDGAGVGREEQNGAGVDTAVDEPSNGGPLVAILGVGLDADLVLLRREWPVLYLCRDLVTPPEPARLGATAGSQHGKRWTTWKLEMRASGGGDDGRRIGWPWRAGAARRFTVLEPVLGCLQRAARLQ</sequence>
<accession>A0A660KQW8</accession>
<evidence type="ECO:0000313" key="1">
    <source>
        <dbReference type="EMBL" id="KAE8038080.1"/>
    </source>
</evidence>
<dbReference type="AlphaFoldDB" id="A0A660KQW8"/>
<proteinExistence type="predicted"/>
<protein>
    <submittedName>
        <fullName evidence="1">Uncharacterized protein</fullName>
    </submittedName>
</protein>
<reference evidence="1 2" key="1">
    <citation type="submission" date="2019-06" db="EMBL/GenBank/DDBJ databases">
        <title>A chromosomal-level reference genome of Carpinus fangiana (Coryloideae, Betulaceae).</title>
        <authorList>
            <person name="Yang X."/>
            <person name="Wang Z."/>
            <person name="Zhang L."/>
            <person name="Hao G."/>
            <person name="Liu J."/>
            <person name="Yang Y."/>
        </authorList>
    </citation>
    <scope>NUCLEOTIDE SEQUENCE [LARGE SCALE GENOMIC DNA]</scope>
    <source>
        <strain evidence="1">Cfa_2016G</strain>
        <tissue evidence="1">Leaf</tissue>
    </source>
</reference>
<dbReference type="EMBL" id="CM017324">
    <property type="protein sequence ID" value="KAE8038080.1"/>
    <property type="molecule type" value="Genomic_DNA"/>
</dbReference>
<gene>
    <name evidence="1" type="ORF">FH972_010624</name>
</gene>